<sequence length="249" mass="27491">MSYYPFILYVLQNNLRNNQKYTSKELGSQPLPTTEDVEQAIPRPRSGTWGSKSDSKSKKEKKSKHESKADKKKKGESRSGSASRSNSAERRRGSVDSAEVSSPKKSGGMLDAFRSRSNSDAGKKKGSAFMASMRSAMLHTGLMHARPKAPRDGSAHPVRDGSSHTQYYHTVTAASSNRSPMTKVMDIFRTKTHNAPSALEDRRKKAHQLPGDMIFGNNVFDKLEGEPESTEELIAKCTRNGVQTNIKNA</sequence>
<keyword evidence="3" id="KW-1185">Reference proteome</keyword>
<organism evidence="2 3">
    <name type="scientific">Henosepilachna vigintioctopunctata</name>
    <dbReference type="NCBI Taxonomy" id="420089"/>
    <lineage>
        <taxon>Eukaryota</taxon>
        <taxon>Metazoa</taxon>
        <taxon>Ecdysozoa</taxon>
        <taxon>Arthropoda</taxon>
        <taxon>Hexapoda</taxon>
        <taxon>Insecta</taxon>
        <taxon>Pterygota</taxon>
        <taxon>Neoptera</taxon>
        <taxon>Endopterygota</taxon>
        <taxon>Coleoptera</taxon>
        <taxon>Polyphaga</taxon>
        <taxon>Cucujiformia</taxon>
        <taxon>Coccinelloidea</taxon>
        <taxon>Coccinellidae</taxon>
        <taxon>Epilachninae</taxon>
        <taxon>Epilachnini</taxon>
        <taxon>Henosepilachna</taxon>
    </lineage>
</organism>
<feature type="compositionally biased region" description="Basic residues" evidence="1">
    <location>
        <begin position="58"/>
        <end position="75"/>
    </location>
</feature>
<reference evidence="2 3" key="1">
    <citation type="submission" date="2023-03" db="EMBL/GenBank/DDBJ databases">
        <title>Genome insight into feeding habits of ladybird beetles.</title>
        <authorList>
            <person name="Li H.-S."/>
            <person name="Huang Y.-H."/>
            <person name="Pang H."/>
        </authorList>
    </citation>
    <scope>NUCLEOTIDE SEQUENCE [LARGE SCALE GENOMIC DNA]</scope>
    <source>
        <strain evidence="2">SYSU_2023b</strain>
        <tissue evidence="2">Whole body</tissue>
    </source>
</reference>
<evidence type="ECO:0000256" key="1">
    <source>
        <dbReference type="SAM" id="MobiDB-lite"/>
    </source>
</evidence>
<evidence type="ECO:0000313" key="3">
    <source>
        <dbReference type="Proteomes" id="UP001431783"/>
    </source>
</evidence>
<proteinExistence type="predicted"/>
<accession>A0AAW1V6K9</accession>
<feature type="region of interest" description="Disordered" evidence="1">
    <location>
        <begin position="21"/>
        <end position="127"/>
    </location>
</feature>
<dbReference type="EMBL" id="JARQZJ010000121">
    <property type="protein sequence ID" value="KAK9888382.1"/>
    <property type="molecule type" value="Genomic_DNA"/>
</dbReference>
<comment type="caution">
    <text evidence="2">The sequence shown here is derived from an EMBL/GenBank/DDBJ whole genome shotgun (WGS) entry which is preliminary data.</text>
</comment>
<gene>
    <name evidence="2" type="ORF">WA026_000632</name>
</gene>
<name>A0AAW1V6K9_9CUCU</name>
<dbReference type="AlphaFoldDB" id="A0AAW1V6K9"/>
<protein>
    <submittedName>
        <fullName evidence="2">Uncharacterized protein</fullName>
    </submittedName>
</protein>
<evidence type="ECO:0000313" key="2">
    <source>
        <dbReference type="EMBL" id="KAK9888382.1"/>
    </source>
</evidence>
<dbReference type="Proteomes" id="UP001431783">
    <property type="component" value="Unassembled WGS sequence"/>
</dbReference>